<keyword evidence="2" id="KW-1185">Reference proteome</keyword>
<organism evidence="1 2">
    <name type="scientific">Actinacidiphila polyblastidii</name>
    <dbReference type="NCBI Taxonomy" id="3110430"/>
    <lineage>
        <taxon>Bacteria</taxon>
        <taxon>Bacillati</taxon>
        <taxon>Actinomycetota</taxon>
        <taxon>Actinomycetes</taxon>
        <taxon>Kitasatosporales</taxon>
        <taxon>Streptomycetaceae</taxon>
        <taxon>Actinacidiphila</taxon>
    </lineage>
</organism>
<comment type="caution">
    <text evidence="1">The sequence shown here is derived from an EMBL/GenBank/DDBJ whole genome shotgun (WGS) entry which is preliminary data.</text>
</comment>
<evidence type="ECO:0000313" key="2">
    <source>
        <dbReference type="Proteomes" id="UP001344658"/>
    </source>
</evidence>
<proteinExistence type="predicted"/>
<protein>
    <submittedName>
        <fullName evidence="1">Uncharacterized protein</fullName>
    </submittedName>
</protein>
<dbReference type="RefSeq" id="WP_330796968.1">
    <property type="nucleotide sequence ID" value="NZ_JAZEWV010000014.1"/>
</dbReference>
<evidence type="ECO:0000313" key="1">
    <source>
        <dbReference type="EMBL" id="MEE4544034.1"/>
    </source>
</evidence>
<dbReference type="EMBL" id="JAZEWV010000014">
    <property type="protein sequence ID" value="MEE4544034.1"/>
    <property type="molecule type" value="Genomic_DNA"/>
</dbReference>
<sequence>MQVVGGLPVDAGAGVTVVLGAVGGGGQQHHDPAQDTLLGGGRIAEDLAGFVGTGRSEVFGEPVDLTRGIVGEINGEGA</sequence>
<accession>A0ABU7PDZ4</accession>
<dbReference type="Proteomes" id="UP001344658">
    <property type="component" value="Unassembled WGS sequence"/>
</dbReference>
<gene>
    <name evidence="1" type="ORF">V2S66_18910</name>
</gene>
<reference evidence="1 2" key="1">
    <citation type="submission" date="2023-12" db="EMBL/GenBank/DDBJ databases">
        <title>Streptomyces sp. V4-01.</title>
        <authorList>
            <person name="Somphong A."/>
            <person name="Phongsopitanun W."/>
        </authorList>
    </citation>
    <scope>NUCLEOTIDE SEQUENCE [LARGE SCALE GENOMIC DNA]</scope>
    <source>
        <strain evidence="1 2">V4-01</strain>
    </source>
</reference>
<name>A0ABU7PDZ4_9ACTN</name>